<organism evidence="5 6">
    <name type="scientific">Gemmata palustris</name>
    <dbReference type="NCBI Taxonomy" id="2822762"/>
    <lineage>
        <taxon>Bacteria</taxon>
        <taxon>Pseudomonadati</taxon>
        <taxon>Planctomycetota</taxon>
        <taxon>Planctomycetia</taxon>
        <taxon>Gemmatales</taxon>
        <taxon>Gemmataceae</taxon>
        <taxon>Gemmata</taxon>
    </lineage>
</organism>
<feature type="domain" description="DUF4140" evidence="4">
    <location>
        <begin position="39"/>
        <end position="136"/>
    </location>
</feature>
<dbReference type="PANTHER" id="PTHR31005:SF8">
    <property type="entry name" value="DUF4139 DOMAIN-CONTAINING PROTEIN"/>
    <property type="match status" value="1"/>
</dbReference>
<dbReference type="Proteomes" id="UP000676565">
    <property type="component" value="Unassembled WGS sequence"/>
</dbReference>
<comment type="caution">
    <text evidence="5">The sequence shown here is derived from an EMBL/GenBank/DDBJ whole genome shotgun (WGS) entry which is preliminary data.</text>
</comment>
<feature type="domain" description="DUF4139" evidence="3">
    <location>
        <begin position="227"/>
        <end position="608"/>
    </location>
</feature>
<dbReference type="Pfam" id="PF13600">
    <property type="entry name" value="DUF4140"/>
    <property type="match status" value="1"/>
</dbReference>
<keyword evidence="6" id="KW-1185">Reference proteome</keyword>
<feature type="coiled-coil region" evidence="1">
    <location>
        <begin position="98"/>
        <end position="132"/>
    </location>
</feature>
<evidence type="ECO:0000256" key="1">
    <source>
        <dbReference type="SAM" id="Coils"/>
    </source>
</evidence>
<dbReference type="InterPro" id="IPR011935">
    <property type="entry name" value="CHP02231"/>
</dbReference>
<evidence type="ECO:0000313" key="6">
    <source>
        <dbReference type="Proteomes" id="UP000676565"/>
    </source>
</evidence>
<sequence length="627" mass="67675">MFLRFSILAFGLVAFASAGKSADEKGDPVKPAPSKVTAVTVYANTALITREVTVPEAAGLAEVVVSPMPPQTMQSSLYAEGNDNIRVLSVRYRTRAIAEDTREEVRKIEGEIKALQTKAQTFESDLKAMADNLKLLDKLEGFTAKSLDNLTDKGQLDPEKIIALAKFVQEDRAKRVKEQLGVKQQLEDVQVKIAFAQRQLAERSNGSVRTERDAVILLDKKPGAGAVKLNYLVGSASWRPQYKFRATGKDKDPVVAEYQAAIDQRTGEDWVNALVTLSTAQPLLNAAPPDLKALSVNISPIGTVAAAAVDPATGIPVPAKPASPGFSGAGGPGGVGGGMGGMPSATEYAKDLDKLSKDLRAQVAQNYREKKDQAAGDLANNAAALEQFRDLFSGKEELTAAAAAPPGAAGEGPSVTYKLATRLTIPSRNDEQVIEIAKIDLPPKFYHKAVPVLTANVYRLADLTNNSEYVLLPGDATMYLNGDFVGQTRLPLVAAGKPFTVGFGVDPQLQVSRLLVDKTRTTQGGNQVLTFKYRIMLSSYKPSPTPVQVWDRTPHAETAQTIAINLTNPKPELSADPLYVRDEKGRGLLRWDVTIDPKQNGEKSLFIDYEFKMELDKNVNIGGFLAK</sequence>
<dbReference type="PANTHER" id="PTHR31005">
    <property type="entry name" value="DUF4139 DOMAIN-CONTAINING PROTEIN"/>
    <property type="match status" value="1"/>
</dbReference>
<dbReference type="RefSeq" id="WP_210656032.1">
    <property type="nucleotide sequence ID" value="NZ_JAGKQQ010000001.1"/>
</dbReference>
<evidence type="ECO:0000259" key="3">
    <source>
        <dbReference type="Pfam" id="PF13598"/>
    </source>
</evidence>
<dbReference type="Pfam" id="PF13598">
    <property type="entry name" value="DUF4139"/>
    <property type="match status" value="1"/>
</dbReference>
<evidence type="ECO:0000256" key="2">
    <source>
        <dbReference type="SAM" id="SignalP"/>
    </source>
</evidence>
<proteinExistence type="predicted"/>
<dbReference type="InterPro" id="IPR025554">
    <property type="entry name" value="DUF4140"/>
</dbReference>
<dbReference type="EMBL" id="JAGKQQ010000001">
    <property type="protein sequence ID" value="MBP3957200.1"/>
    <property type="molecule type" value="Genomic_DNA"/>
</dbReference>
<evidence type="ECO:0000259" key="4">
    <source>
        <dbReference type="Pfam" id="PF13600"/>
    </source>
</evidence>
<feature type="signal peptide" evidence="2">
    <location>
        <begin position="1"/>
        <end position="22"/>
    </location>
</feature>
<accession>A0ABS5BV75</accession>
<feature type="chain" id="PRO_5046820052" evidence="2">
    <location>
        <begin position="23"/>
        <end position="627"/>
    </location>
</feature>
<evidence type="ECO:0000313" key="5">
    <source>
        <dbReference type="EMBL" id="MBP3957200.1"/>
    </source>
</evidence>
<gene>
    <name evidence="5" type="ORF">J8F10_18215</name>
</gene>
<protein>
    <submittedName>
        <fullName evidence="5">Mucoidy inhibitor MuiA family protein</fullName>
    </submittedName>
</protein>
<reference evidence="5 6" key="1">
    <citation type="submission" date="2021-04" db="EMBL/GenBank/DDBJ databases">
        <authorList>
            <person name="Ivanova A."/>
        </authorList>
    </citation>
    <scope>NUCLEOTIDE SEQUENCE [LARGE SCALE GENOMIC DNA]</scope>
    <source>
        <strain evidence="5 6">G18</strain>
    </source>
</reference>
<dbReference type="InterPro" id="IPR037291">
    <property type="entry name" value="DUF4139"/>
</dbReference>
<dbReference type="NCBIfam" id="TIGR02231">
    <property type="entry name" value="mucoidy inhibitor MuiA family protein"/>
    <property type="match status" value="2"/>
</dbReference>
<name>A0ABS5BV75_9BACT</name>
<keyword evidence="1" id="KW-0175">Coiled coil</keyword>
<keyword evidence="2" id="KW-0732">Signal</keyword>